<dbReference type="HOGENOM" id="CLU_2185862_0_0_1"/>
<dbReference type="InParanoid" id="D5GEP7"/>
<evidence type="ECO:0000313" key="2">
    <source>
        <dbReference type="EMBL" id="CAZ82990.1"/>
    </source>
</evidence>
<proteinExistence type="predicted"/>
<keyword evidence="3" id="KW-1185">Reference proteome</keyword>
<name>D5GEP7_TUBMM</name>
<keyword evidence="1" id="KW-1133">Transmembrane helix</keyword>
<dbReference type="RefSeq" id="XP_002838799.1">
    <property type="nucleotide sequence ID" value="XM_002838753.1"/>
</dbReference>
<dbReference type="EMBL" id="FN430182">
    <property type="protein sequence ID" value="CAZ82990.1"/>
    <property type="molecule type" value="Genomic_DNA"/>
</dbReference>
<keyword evidence="1" id="KW-0812">Transmembrane</keyword>
<feature type="transmembrane region" description="Helical" evidence="1">
    <location>
        <begin position="38"/>
        <end position="64"/>
    </location>
</feature>
<evidence type="ECO:0000313" key="3">
    <source>
        <dbReference type="Proteomes" id="UP000006911"/>
    </source>
</evidence>
<organism evidence="2 3">
    <name type="scientific">Tuber melanosporum (strain Mel28)</name>
    <name type="common">Perigord black truffle</name>
    <dbReference type="NCBI Taxonomy" id="656061"/>
    <lineage>
        <taxon>Eukaryota</taxon>
        <taxon>Fungi</taxon>
        <taxon>Dikarya</taxon>
        <taxon>Ascomycota</taxon>
        <taxon>Pezizomycotina</taxon>
        <taxon>Pezizomycetes</taxon>
        <taxon>Pezizales</taxon>
        <taxon>Tuberaceae</taxon>
        <taxon>Tuber</taxon>
    </lineage>
</organism>
<dbReference type="KEGG" id="tml:GSTUM_00001290001"/>
<gene>
    <name evidence="2" type="ORF">GSTUM_00001290001</name>
</gene>
<protein>
    <submittedName>
        <fullName evidence="2">(Perigord truffle) hypothetical protein</fullName>
    </submittedName>
</protein>
<dbReference type="AlphaFoldDB" id="D5GEP7"/>
<dbReference type="GeneID" id="9184902"/>
<dbReference type="Proteomes" id="UP000006911">
    <property type="component" value="Unassembled WGS sequence"/>
</dbReference>
<feature type="transmembrane region" description="Helical" evidence="1">
    <location>
        <begin position="76"/>
        <end position="103"/>
    </location>
</feature>
<accession>D5GEP7</accession>
<evidence type="ECO:0000256" key="1">
    <source>
        <dbReference type="SAM" id="Phobius"/>
    </source>
</evidence>
<keyword evidence="1" id="KW-0472">Membrane</keyword>
<reference evidence="2 3" key="1">
    <citation type="journal article" date="2010" name="Nature">
        <title>Perigord black truffle genome uncovers evolutionary origins and mechanisms of symbiosis.</title>
        <authorList>
            <person name="Martin F."/>
            <person name="Kohler A."/>
            <person name="Murat C."/>
            <person name="Balestrini R."/>
            <person name="Coutinho P.M."/>
            <person name="Jaillon O."/>
            <person name="Montanini B."/>
            <person name="Morin E."/>
            <person name="Noel B."/>
            <person name="Percudani R."/>
            <person name="Porcel B."/>
            <person name="Rubini A."/>
            <person name="Amicucci A."/>
            <person name="Amselem J."/>
            <person name="Anthouard V."/>
            <person name="Arcioni S."/>
            <person name="Artiguenave F."/>
            <person name="Aury J.M."/>
            <person name="Ballario P."/>
            <person name="Bolchi A."/>
            <person name="Brenna A."/>
            <person name="Brun A."/>
            <person name="Buee M."/>
            <person name="Cantarel B."/>
            <person name="Chevalier G."/>
            <person name="Couloux A."/>
            <person name="Da Silva C."/>
            <person name="Denoeud F."/>
            <person name="Duplessis S."/>
            <person name="Ghignone S."/>
            <person name="Hilselberger B."/>
            <person name="Iotti M."/>
            <person name="Marcais B."/>
            <person name="Mello A."/>
            <person name="Miranda M."/>
            <person name="Pacioni G."/>
            <person name="Quesneville H."/>
            <person name="Riccioni C."/>
            <person name="Ruotolo R."/>
            <person name="Splivallo R."/>
            <person name="Stocchi V."/>
            <person name="Tisserant E."/>
            <person name="Viscomi A.R."/>
            <person name="Zambonelli A."/>
            <person name="Zampieri E."/>
            <person name="Henrissat B."/>
            <person name="Lebrun M.H."/>
            <person name="Paolocci F."/>
            <person name="Bonfante P."/>
            <person name="Ottonello S."/>
            <person name="Wincker P."/>
        </authorList>
    </citation>
    <scope>NUCLEOTIDE SEQUENCE [LARGE SCALE GENOMIC DNA]</scope>
    <source>
        <strain evidence="2 3">Mel28</strain>
    </source>
</reference>
<sequence>MILFSPAGLGAVWSVEEDFFDSNTILECFSTAYEPRTFSYQSLIFLLCIPCTFLVSSILLYPFFSFFSCSGFGRIFLPFSLLVMALSLSHSVSFSPFLLFLTFSISLRT</sequence>